<dbReference type="InterPro" id="IPR052571">
    <property type="entry name" value="Mt_RNA_Methyltransferase"/>
</dbReference>
<evidence type="ECO:0000256" key="8">
    <source>
        <dbReference type="SAM" id="MobiDB-lite"/>
    </source>
</evidence>
<feature type="compositionally biased region" description="Basic and acidic residues" evidence="8">
    <location>
        <begin position="494"/>
        <end position="511"/>
    </location>
</feature>
<keyword evidence="6" id="KW-0496">Mitochondrion</keyword>
<dbReference type="GO" id="GO:0008168">
    <property type="term" value="F:methyltransferase activity"/>
    <property type="evidence" value="ECO:0007669"/>
    <property type="project" value="InterPro"/>
</dbReference>
<keyword evidence="3" id="KW-0809">Transit peptide</keyword>
<feature type="compositionally biased region" description="Polar residues" evidence="8">
    <location>
        <begin position="484"/>
        <end position="493"/>
    </location>
</feature>
<dbReference type="Pfam" id="PF09243">
    <property type="entry name" value="Rsm22"/>
    <property type="match status" value="2"/>
</dbReference>
<evidence type="ECO:0000256" key="2">
    <source>
        <dbReference type="ARBA" id="ARBA00022723"/>
    </source>
</evidence>
<evidence type="ECO:0000313" key="9">
    <source>
        <dbReference type="EMBL" id="EMD32534.1"/>
    </source>
</evidence>
<keyword evidence="2" id="KW-0479">Metal-binding</keyword>
<dbReference type="PANTHER" id="PTHR13184">
    <property type="entry name" value="37S RIBOSOMAL PROTEIN S22"/>
    <property type="match status" value="1"/>
</dbReference>
<feature type="region of interest" description="Disordered" evidence="8">
    <location>
        <begin position="447"/>
        <end position="468"/>
    </location>
</feature>
<reference evidence="9 10" key="1">
    <citation type="journal article" date="2012" name="Proc. Natl. Acad. Sci. U.S.A.">
        <title>Comparative genomics of Ceriporiopsis subvermispora and Phanerochaete chrysosporium provide insight into selective ligninolysis.</title>
        <authorList>
            <person name="Fernandez-Fueyo E."/>
            <person name="Ruiz-Duenas F.J."/>
            <person name="Ferreira P."/>
            <person name="Floudas D."/>
            <person name="Hibbett D.S."/>
            <person name="Canessa P."/>
            <person name="Larrondo L.F."/>
            <person name="James T.Y."/>
            <person name="Seelenfreund D."/>
            <person name="Lobos S."/>
            <person name="Polanco R."/>
            <person name="Tello M."/>
            <person name="Honda Y."/>
            <person name="Watanabe T."/>
            <person name="Watanabe T."/>
            <person name="Ryu J.S."/>
            <person name="Kubicek C.P."/>
            <person name="Schmoll M."/>
            <person name="Gaskell J."/>
            <person name="Hammel K.E."/>
            <person name="St John F.J."/>
            <person name="Vanden Wymelenberg A."/>
            <person name="Sabat G."/>
            <person name="Splinter BonDurant S."/>
            <person name="Syed K."/>
            <person name="Yadav J.S."/>
            <person name="Doddapaneni H."/>
            <person name="Subramanian V."/>
            <person name="Lavin J.L."/>
            <person name="Oguiza J.A."/>
            <person name="Perez G."/>
            <person name="Pisabarro A.G."/>
            <person name="Ramirez L."/>
            <person name="Santoyo F."/>
            <person name="Master E."/>
            <person name="Coutinho P.M."/>
            <person name="Henrissat B."/>
            <person name="Lombard V."/>
            <person name="Magnuson J.K."/>
            <person name="Kuees U."/>
            <person name="Hori C."/>
            <person name="Igarashi K."/>
            <person name="Samejima M."/>
            <person name="Held B.W."/>
            <person name="Barry K.W."/>
            <person name="LaButti K.M."/>
            <person name="Lapidus A."/>
            <person name="Lindquist E.A."/>
            <person name="Lucas S.M."/>
            <person name="Riley R."/>
            <person name="Salamov A.A."/>
            <person name="Hoffmeister D."/>
            <person name="Schwenk D."/>
            <person name="Hadar Y."/>
            <person name="Yarden O."/>
            <person name="de Vries R.P."/>
            <person name="Wiebenga A."/>
            <person name="Stenlid J."/>
            <person name="Eastwood D."/>
            <person name="Grigoriev I.V."/>
            <person name="Berka R.M."/>
            <person name="Blanchette R.A."/>
            <person name="Kersten P."/>
            <person name="Martinez A.T."/>
            <person name="Vicuna R."/>
            <person name="Cullen D."/>
        </authorList>
    </citation>
    <scope>NUCLEOTIDE SEQUENCE [LARGE SCALE GENOMIC DNA]</scope>
    <source>
        <strain evidence="9 10">B</strain>
    </source>
</reference>
<dbReference type="InterPro" id="IPR015324">
    <property type="entry name" value="Ribosomal_Rsm22-like"/>
</dbReference>
<dbReference type="STRING" id="914234.M2PAJ6"/>
<evidence type="ECO:0000256" key="4">
    <source>
        <dbReference type="ARBA" id="ARBA00023004"/>
    </source>
</evidence>
<name>M2PAJ6_CERS8</name>
<feature type="region of interest" description="Disordered" evidence="8">
    <location>
        <begin position="606"/>
        <end position="658"/>
    </location>
</feature>
<dbReference type="OrthoDB" id="421327at2759"/>
<evidence type="ECO:0008006" key="11">
    <source>
        <dbReference type="Google" id="ProtNLM"/>
    </source>
</evidence>
<feature type="region of interest" description="Disordered" evidence="8">
    <location>
        <begin position="484"/>
        <end position="518"/>
    </location>
</feature>
<evidence type="ECO:0000256" key="3">
    <source>
        <dbReference type="ARBA" id="ARBA00022946"/>
    </source>
</evidence>
<keyword evidence="10" id="KW-1185">Reference proteome</keyword>
<organism evidence="9 10">
    <name type="scientific">Ceriporiopsis subvermispora (strain B)</name>
    <name type="common">White-rot fungus</name>
    <name type="synonym">Gelatoporia subvermispora</name>
    <dbReference type="NCBI Taxonomy" id="914234"/>
    <lineage>
        <taxon>Eukaryota</taxon>
        <taxon>Fungi</taxon>
        <taxon>Dikarya</taxon>
        <taxon>Basidiomycota</taxon>
        <taxon>Agaricomycotina</taxon>
        <taxon>Agaricomycetes</taxon>
        <taxon>Polyporales</taxon>
        <taxon>Gelatoporiaceae</taxon>
        <taxon>Gelatoporia</taxon>
    </lineage>
</organism>
<keyword evidence="4" id="KW-0408">Iron</keyword>
<dbReference type="GO" id="GO:0006412">
    <property type="term" value="P:translation"/>
    <property type="evidence" value="ECO:0007669"/>
    <property type="project" value="InterPro"/>
</dbReference>
<evidence type="ECO:0000256" key="7">
    <source>
        <dbReference type="ARBA" id="ARBA00045681"/>
    </source>
</evidence>
<dbReference type="HOGENOM" id="CLU_019579_0_0_1"/>
<gene>
    <name evidence="9" type="ORF">CERSUDRAFT_118587</name>
</gene>
<dbReference type="PANTHER" id="PTHR13184:SF5">
    <property type="entry name" value="METHYLTRANSFERASE-LIKE PROTEIN 17, MITOCHONDRIAL"/>
    <property type="match status" value="1"/>
</dbReference>
<dbReference type="GO" id="GO:0051536">
    <property type="term" value="F:iron-sulfur cluster binding"/>
    <property type="evidence" value="ECO:0007669"/>
    <property type="project" value="UniProtKB-KW"/>
</dbReference>
<dbReference type="AlphaFoldDB" id="M2PAJ6"/>
<dbReference type="GO" id="GO:0005763">
    <property type="term" value="C:mitochondrial small ribosomal subunit"/>
    <property type="evidence" value="ECO:0007669"/>
    <property type="project" value="TreeGrafter"/>
</dbReference>
<dbReference type="GO" id="GO:0046872">
    <property type="term" value="F:metal ion binding"/>
    <property type="evidence" value="ECO:0007669"/>
    <property type="project" value="UniProtKB-KW"/>
</dbReference>
<evidence type="ECO:0000256" key="1">
    <source>
        <dbReference type="ARBA" id="ARBA00004173"/>
    </source>
</evidence>
<accession>M2PAJ6</accession>
<comment type="function">
    <text evidence="7">Mitochondrial ribosome (mitoribosome) assembly factor. Binds at the interface of the head and body domains of the mitochondrial small ribosomal subunit (mt-SSU), occluding the mRNA channel and preventing compaction of the head domain towards the body. Probable inactive methyltransferase: retains the characteristic folding and ability to bind S-adenosyl-L-methionine, but it probably lost its methyltransferase activity.</text>
</comment>
<comment type="subcellular location">
    <subcellularLocation>
        <location evidence="1">Mitochondrion</location>
    </subcellularLocation>
</comment>
<evidence type="ECO:0000256" key="5">
    <source>
        <dbReference type="ARBA" id="ARBA00023014"/>
    </source>
</evidence>
<evidence type="ECO:0000256" key="6">
    <source>
        <dbReference type="ARBA" id="ARBA00023128"/>
    </source>
</evidence>
<sequence>MWRAQCSRSFTVVSRRHSQASSFSSTSTALMHQPNAPLDLDPSFRALLKDADMSLRRHKDGQPIVNTENAQRRELEVYPSDEPVPDDYVPELDMEPRDGYTRKERKKSPAALFGSLQIGEVVLPFELKQTIARLISQSDKHMLHADAVRLFAEDNGDDLDWKATYDVRYKSRQQATRHAERDGTAFASVALPSHYAAICAVLDHVKRRLGPDYNVTQVIDWGSGTGSGLWATSHTFQKGRDFYAIPGEDDPRLSRSSFSSYIGIEKRPGLTHIGQKLLADIDLGGMEVSFQRNFRENNLMSKQEGRGMLALSAFMLSTLSSDHARKELLKEMWESGAGMMVLIDHNTSLGFECIAEAREYLLRLGRKGMEGPDAEDSADRGSHVVAPCPHDGVCPLYQAGAMSKYTCGFEQRLQRPVWVRKTKHSRAGEEDVGYSYVVIRRGARPPRVNTKVGRTGEVGRRLPNKSSDKLPTEITELVVEEVSASITSDGQHTSNEDPHADFSEEPDRLPEEDTAPETLPVREKIDVSLRQEAYSWSRLIFPPLKNGGHNILDGCTAEGKIMRVVVPKSQGKQPFYDARKSAWGDIWPHDPKGTPQERYIPLRGKGWKSTMGASKGANKQDQQPSHSYTKVAENIKKSGKDRKQLRRLREQEEEQWLQ</sequence>
<dbReference type="Proteomes" id="UP000016930">
    <property type="component" value="Unassembled WGS sequence"/>
</dbReference>
<evidence type="ECO:0000313" key="10">
    <source>
        <dbReference type="Proteomes" id="UP000016930"/>
    </source>
</evidence>
<proteinExistence type="predicted"/>
<dbReference type="GO" id="GO:0003735">
    <property type="term" value="F:structural constituent of ribosome"/>
    <property type="evidence" value="ECO:0007669"/>
    <property type="project" value="TreeGrafter"/>
</dbReference>
<dbReference type="EMBL" id="KB445810">
    <property type="protein sequence ID" value="EMD32534.1"/>
    <property type="molecule type" value="Genomic_DNA"/>
</dbReference>
<feature type="compositionally biased region" description="Basic and acidic residues" evidence="8">
    <location>
        <begin position="633"/>
        <end position="650"/>
    </location>
</feature>
<keyword evidence="5" id="KW-0411">Iron-sulfur</keyword>
<protein>
    <recommendedName>
        <fullName evidence="11">Rsm22-domain-containing protein</fullName>
    </recommendedName>
</protein>
<feature type="compositionally biased region" description="Polar residues" evidence="8">
    <location>
        <begin position="617"/>
        <end position="628"/>
    </location>
</feature>